<feature type="region of interest" description="Disordered" evidence="1">
    <location>
        <begin position="1"/>
        <end position="24"/>
    </location>
</feature>
<dbReference type="InterPro" id="IPR029063">
    <property type="entry name" value="SAM-dependent_MTases_sf"/>
</dbReference>
<dbReference type="RefSeq" id="WP_111535467.1">
    <property type="nucleotide sequence ID" value="NZ_QKZL01000001.1"/>
</dbReference>
<accession>A0A2W7QD70</accession>
<name>A0A2W7QD70_9RHOB</name>
<dbReference type="Proteomes" id="UP000248916">
    <property type="component" value="Unassembled WGS sequence"/>
</dbReference>
<gene>
    <name evidence="2" type="ORF">LX81_00261</name>
</gene>
<sequence length="247" mass="27839">MIGRQNRSSAVMQQRAPAPDALDDFPTPPWATRALCKFLEREGFDLGQQSCWEPACNRGHMAQPLAEHFAEITATDIFDYGWPGMDGVCDFLGAPGLHERRPGWVITNPPFKVADQFIQRGLDVAREGVAVFVRTSFVEGAERYRTLFSVRPETFVLPFVERVPIWRGVLLDPDVPVWDAETHALRKPSTATSYAWLVWTKDKVVGADRTIFERIPPCRARLTRPGDYPPLPDHLRPPEGGLMGMLQ</sequence>
<evidence type="ECO:0008006" key="4">
    <source>
        <dbReference type="Google" id="ProtNLM"/>
    </source>
</evidence>
<evidence type="ECO:0000256" key="1">
    <source>
        <dbReference type="SAM" id="MobiDB-lite"/>
    </source>
</evidence>
<organism evidence="2 3">
    <name type="scientific">Palleronia aestuarii</name>
    <dbReference type="NCBI Taxonomy" id="568105"/>
    <lineage>
        <taxon>Bacteria</taxon>
        <taxon>Pseudomonadati</taxon>
        <taxon>Pseudomonadota</taxon>
        <taxon>Alphaproteobacteria</taxon>
        <taxon>Rhodobacterales</taxon>
        <taxon>Roseobacteraceae</taxon>
        <taxon>Palleronia</taxon>
    </lineage>
</organism>
<feature type="compositionally biased region" description="Polar residues" evidence="1">
    <location>
        <begin position="1"/>
        <end position="12"/>
    </location>
</feature>
<protein>
    <recommendedName>
        <fullName evidence="4">Methyltransferase</fullName>
    </recommendedName>
</protein>
<dbReference type="EMBL" id="QKZL01000001">
    <property type="protein sequence ID" value="PZX19799.1"/>
    <property type="molecule type" value="Genomic_DNA"/>
</dbReference>
<dbReference type="AlphaFoldDB" id="A0A2W7QD70"/>
<keyword evidence="3" id="KW-1185">Reference proteome</keyword>
<evidence type="ECO:0000313" key="2">
    <source>
        <dbReference type="EMBL" id="PZX19799.1"/>
    </source>
</evidence>
<dbReference type="OrthoDB" id="1079385at2"/>
<feature type="region of interest" description="Disordered" evidence="1">
    <location>
        <begin position="223"/>
        <end position="247"/>
    </location>
</feature>
<comment type="caution">
    <text evidence="2">The sequence shown here is derived from an EMBL/GenBank/DDBJ whole genome shotgun (WGS) entry which is preliminary data.</text>
</comment>
<reference evidence="2 3" key="1">
    <citation type="submission" date="2018-06" db="EMBL/GenBank/DDBJ databases">
        <title>Genomic Encyclopedia of Archaeal and Bacterial Type Strains, Phase II (KMG-II): from individual species to whole genera.</title>
        <authorList>
            <person name="Goeker M."/>
        </authorList>
    </citation>
    <scope>NUCLEOTIDE SEQUENCE [LARGE SCALE GENOMIC DNA]</scope>
    <source>
        <strain evidence="2 3">DSM 22009</strain>
    </source>
</reference>
<proteinExistence type="predicted"/>
<evidence type="ECO:0000313" key="3">
    <source>
        <dbReference type="Proteomes" id="UP000248916"/>
    </source>
</evidence>
<dbReference type="SUPFAM" id="SSF53335">
    <property type="entry name" value="S-adenosyl-L-methionine-dependent methyltransferases"/>
    <property type="match status" value="1"/>
</dbReference>